<accession>A0A2T5RH35</accession>
<evidence type="ECO:0000256" key="10">
    <source>
        <dbReference type="ARBA" id="ARBA00022723"/>
    </source>
</evidence>
<dbReference type="EC" id="2.4.2.8" evidence="16"/>
<comment type="function">
    <text evidence="2">Purine salvage pathway enzyme that catalyzes the transfer of the ribosyl-5-phosphate group from 5-phospho-alpha-D-ribose 1-diphosphate (PRPP) to the N9 position of the 6-oxopurines hypoxanthine and guanine to form the corresponding ribonucleotides IMP (inosine 5'-monophosphate) and GMP (guanosine 5'-monophosphate), with the release of PPi.</text>
</comment>
<keyword evidence="13 16" id="KW-0460">Magnesium</keyword>
<evidence type="ECO:0000256" key="5">
    <source>
        <dbReference type="ARBA" id="ARBA00004676"/>
    </source>
</evidence>
<dbReference type="InterPro" id="IPR050408">
    <property type="entry name" value="HGPRT"/>
</dbReference>
<evidence type="ECO:0000256" key="13">
    <source>
        <dbReference type="ARBA" id="ARBA00022842"/>
    </source>
</evidence>
<dbReference type="GO" id="GO:0000287">
    <property type="term" value="F:magnesium ion binding"/>
    <property type="evidence" value="ECO:0007669"/>
    <property type="project" value="TreeGrafter"/>
</dbReference>
<dbReference type="GO" id="GO:0006178">
    <property type="term" value="P:guanine salvage"/>
    <property type="evidence" value="ECO:0007669"/>
    <property type="project" value="TreeGrafter"/>
</dbReference>
<dbReference type="InterPro" id="IPR029057">
    <property type="entry name" value="PRTase-like"/>
</dbReference>
<dbReference type="FunFam" id="3.40.50.2020:FF:000006">
    <property type="entry name" value="Hypoxanthine phosphoribosyltransferase"/>
    <property type="match status" value="1"/>
</dbReference>
<evidence type="ECO:0000256" key="9">
    <source>
        <dbReference type="ARBA" id="ARBA00022679"/>
    </source>
</evidence>
<proteinExistence type="inferred from homology"/>
<dbReference type="GO" id="GO:0032264">
    <property type="term" value="P:IMP salvage"/>
    <property type="evidence" value="ECO:0007669"/>
    <property type="project" value="UniProtKB-UniPathway"/>
</dbReference>
<organism evidence="18 19">
    <name type="scientific">Halanaerobium saccharolyticum</name>
    <dbReference type="NCBI Taxonomy" id="43595"/>
    <lineage>
        <taxon>Bacteria</taxon>
        <taxon>Bacillati</taxon>
        <taxon>Bacillota</taxon>
        <taxon>Clostridia</taxon>
        <taxon>Halanaerobiales</taxon>
        <taxon>Halanaerobiaceae</taxon>
        <taxon>Halanaerobium</taxon>
    </lineage>
</organism>
<evidence type="ECO:0000256" key="1">
    <source>
        <dbReference type="ARBA" id="ARBA00001946"/>
    </source>
</evidence>
<dbReference type="GO" id="GO:0000166">
    <property type="term" value="F:nucleotide binding"/>
    <property type="evidence" value="ECO:0007669"/>
    <property type="project" value="UniProtKB-KW"/>
</dbReference>
<dbReference type="CDD" id="cd06223">
    <property type="entry name" value="PRTases_typeI"/>
    <property type="match status" value="1"/>
</dbReference>
<dbReference type="OrthoDB" id="9802824at2"/>
<dbReference type="InterPro" id="IPR005904">
    <property type="entry name" value="Hxn_phspho_trans"/>
</dbReference>
<keyword evidence="8 16" id="KW-0328">Glycosyltransferase</keyword>
<reference evidence="18 19" key="1">
    <citation type="submission" date="2018-04" db="EMBL/GenBank/DDBJ databases">
        <title>Subsurface microbial communities from deep shales in Ohio and West Virginia, USA.</title>
        <authorList>
            <person name="Wrighton K."/>
        </authorList>
    </citation>
    <scope>NUCLEOTIDE SEQUENCE [LARGE SCALE GENOMIC DNA]</scope>
    <source>
        <strain evidence="18 19">WC1</strain>
    </source>
</reference>
<evidence type="ECO:0000256" key="2">
    <source>
        <dbReference type="ARBA" id="ARBA00002049"/>
    </source>
</evidence>
<evidence type="ECO:0000256" key="3">
    <source>
        <dbReference type="ARBA" id="ARBA00004496"/>
    </source>
</evidence>
<name>A0A2T5RH35_9FIRM</name>
<dbReference type="GO" id="GO:0032263">
    <property type="term" value="P:GMP salvage"/>
    <property type="evidence" value="ECO:0007669"/>
    <property type="project" value="TreeGrafter"/>
</dbReference>
<dbReference type="GO" id="GO:0052657">
    <property type="term" value="F:guanine phosphoribosyltransferase activity"/>
    <property type="evidence" value="ECO:0007669"/>
    <property type="project" value="UniProtKB-ARBA"/>
</dbReference>
<evidence type="ECO:0000259" key="17">
    <source>
        <dbReference type="Pfam" id="PF00156"/>
    </source>
</evidence>
<dbReference type="NCBIfam" id="TIGR01203">
    <property type="entry name" value="HGPRTase"/>
    <property type="match status" value="1"/>
</dbReference>
<comment type="subcellular location">
    <subcellularLocation>
        <location evidence="3 16">Cytoplasm</location>
    </subcellularLocation>
</comment>
<evidence type="ECO:0000313" key="19">
    <source>
        <dbReference type="Proteomes" id="UP000244089"/>
    </source>
</evidence>
<protein>
    <recommendedName>
        <fullName evidence="16">Hypoxanthine phosphoribosyltransferase</fullName>
        <ecNumber evidence="16">2.4.2.8</ecNumber>
    </recommendedName>
</protein>
<comment type="catalytic activity">
    <reaction evidence="15">
        <text>IMP + diphosphate = hypoxanthine + 5-phospho-alpha-D-ribose 1-diphosphate</text>
        <dbReference type="Rhea" id="RHEA:17973"/>
        <dbReference type="ChEBI" id="CHEBI:17368"/>
        <dbReference type="ChEBI" id="CHEBI:33019"/>
        <dbReference type="ChEBI" id="CHEBI:58017"/>
        <dbReference type="ChEBI" id="CHEBI:58053"/>
        <dbReference type="EC" id="2.4.2.8"/>
    </reaction>
    <physiologicalReaction direction="right-to-left" evidence="15">
        <dbReference type="Rhea" id="RHEA:17975"/>
    </physiologicalReaction>
</comment>
<dbReference type="EMBL" id="QAXS01000031">
    <property type="protein sequence ID" value="PTV94712.1"/>
    <property type="molecule type" value="Genomic_DNA"/>
</dbReference>
<evidence type="ECO:0000313" key="18">
    <source>
        <dbReference type="EMBL" id="PTV94712.1"/>
    </source>
</evidence>
<evidence type="ECO:0000256" key="4">
    <source>
        <dbReference type="ARBA" id="ARBA00004669"/>
    </source>
</evidence>
<gene>
    <name evidence="18" type="ORF">C8C76_13115</name>
</gene>
<dbReference type="PANTHER" id="PTHR43340">
    <property type="entry name" value="HYPOXANTHINE-GUANINE PHOSPHORIBOSYLTRANSFERASE"/>
    <property type="match status" value="1"/>
</dbReference>
<comment type="cofactor">
    <cofactor evidence="1 16">
        <name>Mg(2+)</name>
        <dbReference type="ChEBI" id="CHEBI:18420"/>
    </cofactor>
</comment>
<feature type="domain" description="Phosphoribosyltransferase" evidence="17">
    <location>
        <begin position="19"/>
        <end position="167"/>
    </location>
</feature>
<evidence type="ECO:0000256" key="6">
    <source>
        <dbReference type="ARBA" id="ARBA00008391"/>
    </source>
</evidence>
<keyword evidence="9 16" id="KW-0808">Transferase</keyword>
<evidence type="ECO:0000256" key="8">
    <source>
        <dbReference type="ARBA" id="ARBA00022676"/>
    </source>
</evidence>
<evidence type="ECO:0000256" key="11">
    <source>
        <dbReference type="ARBA" id="ARBA00022726"/>
    </source>
</evidence>
<dbReference type="UniPathway" id="UPA00591">
    <property type="reaction ID" value="UER00648"/>
</dbReference>
<comment type="catalytic activity">
    <reaction evidence="14">
        <text>GMP + diphosphate = guanine + 5-phospho-alpha-D-ribose 1-diphosphate</text>
        <dbReference type="Rhea" id="RHEA:25424"/>
        <dbReference type="ChEBI" id="CHEBI:16235"/>
        <dbReference type="ChEBI" id="CHEBI:33019"/>
        <dbReference type="ChEBI" id="CHEBI:58017"/>
        <dbReference type="ChEBI" id="CHEBI:58115"/>
        <dbReference type="EC" id="2.4.2.8"/>
    </reaction>
    <physiologicalReaction direction="right-to-left" evidence="14">
        <dbReference type="Rhea" id="RHEA:25426"/>
    </physiologicalReaction>
</comment>
<dbReference type="RefSeq" id="WP_108141718.1">
    <property type="nucleotide sequence ID" value="NZ_QAXS01000031.1"/>
</dbReference>
<dbReference type="PANTHER" id="PTHR43340:SF1">
    <property type="entry name" value="HYPOXANTHINE PHOSPHORIBOSYLTRANSFERASE"/>
    <property type="match status" value="1"/>
</dbReference>
<evidence type="ECO:0000256" key="12">
    <source>
        <dbReference type="ARBA" id="ARBA00022741"/>
    </source>
</evidence>
<dbReference type="GO" id="GO:0006166">
    <property type="term" value="P:purine ribonucleoside salvage"/>
    <property type="evidence" value="ECO:0007669"/>
    <property type="project" value="UniProtKB-KW"/>
</dbReference>
<dbReference type="Pfam" id="PF00156">
    <property type="entry name" value="Pribosyltran"/>
    <property type="match status" value="1"/>
</dbReference>
<keyword evidence="12 16" id="KW-0547">Nucleotide-binding</keyword>
<evidence type="ECO:0000256" key="14">
    <source>
        <dbReference type="ARBA" id="ARBA00048811"/>
    </source>
</evidence>
<comment type="caution">
    <text evidence="18">The sequence shown here is derived from an EMBL/GenBank/DDBJ whole genome shotgun (WGS) entry which is preliminary data.</text>
</comment>
<evidence type="ECO:0000256" key="16">
    <source>
        <dbReference type="RuleBase" id="RU364099"/>
    </source>
</evidence>
<dbReference type="GO" id="GO:0004422">
    <property type="term" value="F:hypoxanthine phosphoribosyltransferase activity"/>
    <property type="evidence" value="ECO:0007669"/>
    <property type="project" value="InterPro"/>
</dbReference>
<dbReference type="Gene3D" id="3.40.50.2020">
    <property type="match status" value="1"/>
</dbReference>
<sequence>MGKNTVFADDIKEVIIDEEELKQRISELGKEITDSYEDDDDIVMLCILRGAILFMADLAREIDLPVVFDFMDVSSYGASTESSGVVRIIKDMEENIEGRHLLIVEDIIDTGRTLKHVVDMLETRDPKSIKVVTLLDKPDRRVQKEIDADFNGFEIPDKFVVGYGLDFAEKYRNLSFIGVLKEKLYINTQRLKD</sequence>
<comment type="pathway">
    <text evidence="5">Purine metabolism; GMP biosynthesis via salvage pathway; GMP from guanine: step 1/1.</text>
</comment>
<evidence type="ECO:0000256" key="7">
    <source>
        <dbReference type="ARBA" id="ARBA00022490"/>
    </source>
</evidence>
<comment type="pathway">
    <text evidence="4 16">Purine metabolism; IMP biosynthesis via salvage pathway; IMP from hypoxanthine: step 1/1.</text>
</comment>
<dbReference type="GO" id="GO:0005829">
    <property type="term" value="C:cytosol"/>
    <property type="evidence" value="ECO:0007669"/>
    <property type="project" value="TreeGrafter"/>
</dbReference>
<evidence type="ECO:0000256" key="15">
    <source>
        <dbReference type="ARBA" id="ARBA00049402"/>
    </source>
</evidence>
<dbReference type="InterPro" id="IPR000836">
    <property type="entry name" value="PRTase_dom"/>
</dbReference>
<keyword evidence="11 16" id="KW-0660">Purine salvage</keyword>
<keyword evidence="7 16" id="KW-0963">Cytoplasm</keyword>
<dbReference type="SUPFAM" id="SSF53271">
    <property type="entry name" value="PRTase-like"/>
    <property type="match status" value="1"/>
</dbReference>
<dbReference type="Proteomes" id="UP000244089">
    <property type="component" value="Unassembled WGS sequence"/>
</dbReference>
<keyword evidence="10 16" id="KW-0479">Metal-binding</keyword>
<dbReference type="AlphaFoldDB" id="A0A2T5RH35"/>
<dbReference type="GO" id="GO:0046100">
    <property type="term" value="P:hypoxanthine metabolic process"/>
    <property type="evidence" value="ECO:0007669"/>
    <property type="project" value="TreeGrafter"/>
</dbReference>
<comment type="similarity">
    <text evidence="6 16">Belongs to the purine/pyrimidine phosphoribosyltransferase family.</text>
</comment>